<evidence type="ECO:0000256" key="7">
    <source>
        <dbReference type="RuleBase" id="RU003879"/>
    </source>
</evidence>
<keyword evidence="7" id="KW-0813">Transport</keyword>
<evidence type="ECO:0000313" key="9">
    <source>
        <dbReference type="EMBL" id="BDG03850.1"/>
    </source>
</evidence>
<evidence type="ECO:0000256" key="5">
    <source>
        <dbReference type="ARBA" id="ARBA00022989"/>
    </source>
</evidence>
<protein>
    <submittedName>
        <fullName evidence="9">Protein TolR</fullName>
    </submittedName>
</protein>
<evidence type="ECO:0000256" key="6">
    <source>
        <dbReference type="ARBA" id="ARBA00023136"/>
    </source>
</evidence>
<dbReference type="Pfam" id="PF02472">
    <property type="entry name" value="ExbD"/>
    <property type="match status" value="1"/>
</dbReference>
<proteinExistence type="inferred from homology"/>
<comment type="similarity">
    <text evidence="2 7">Belongs to the ExbD/TolR family.</text>
</comment>
<feature type="transmembrane region" description="Helical" evidence="8">
    <location>
        <begin position="16"/>
        <end position="37"/>
    </location>
</feature>
<evidence type="ECO:0000313" key="10">
    <source>
        <dbReference type="Proteomes" id="UP001162891"/>
    </source>
</evidence>
<accession>A0ABN6MU87</accession>
<dbReference type="Gene3D" id="3.30.420.270">
    <property type="match status" value="1"/>
</dbReference>
<dbReference type="RefSeq" id="WP_248362346.1">
    <property type="nucleotide sequence ID" value="NZ_AP025591.1"/>
</dbReference>
<evidence type="ECO:0000256" key="1">
    <source>
        <dbReference type="ARBA" id="ARBA00004162"/>
    </source>
</evidence>
<dbReference type="PANTHER" id="PTHR30558">
    <property type="entry name" value="EXBD MEMBRANE COMPONENT OF PMF-DRIVEN MACROMOLECULE IMPORT SYSTEM"/>
    <property type="match status" value="1"/>
</dbReference>
<evidence type="ECO:0000256" key="8">
    <source>
        <dbReference type="SAM" id="Phobius"/>
    </source>
</evidence>
<organism evidence="9 10">
    <name type="scientific">Anaeromyxobacter oryzae</name>
    <dbReference type="NCBI Taxonomy" id="2918170"/>
    <lineage>
        <taxon>Bacteria</taxon>
        <taxon>Pseudomonadati</taxon>
        <taxon>Myxococcota</taxon>
        <taxon>Myxococcia</taxon>
        <taxon>Myxococcales</taxon>
        <taxon>Cystobacterineae</taxon>
        <taxon>Anaeromyxobacteraceae</taxon>
        <taxon>Anaeromyxobacter</taxon>
    </lineage>
</organism>
<reference evidence="10" key="1">
    <citation type="journal article" date="2022" name="Int. J. Syst. Evol. Microbiol.">
        <title>Anaeromyxobacter oryzae sp. nov., Anaeromyxobacter diazotrophicus sp. nov. and Anaeromyxobacter paludicola sp. nov., isolated from paddy soils.</title>
        <authorList>
            <person name="Itoh H."/>
            <person name="Xu Z."/>
            <person name="Mise K."/>
            <person name="Masuda Y."/>
            <person name="Ushijima N."/>
            <person name="Hayakawa C."/>
            <person name="Shiratori Y."/>
            <person name="Senoo K."/>
        </authorList>
    </citation>
    <scope>NUCLEOTIDE SEQUENCE [LARGE SCALE GENOMIC DNA]</scope>
    <source>
        <strain evidence="10">Red232</strain>
    </source>
</reference>
<keyword evidence="4 7" id="KW-0812">Transmembrane</keyword>
<gene>
    <name evidence="9" type="ORF">AMOR_28460</name>
</gene>
<evidence type="ECO:0000256" key="3">
    <source>
        <dbReference type="ARBA" id="ARBA00022475"/>
    </source>
</evidence>
<keyword evidence="10" id="KW-1185">Reference proteome</keyword>
<dbReference type="InterPro" id="IPR003400">
    <property type="entry name" value="ExbD"/>
</dbReference>
<dbReference type="PANTHER" id="PTHR30558:SF7">
    <property type="entry name" value="TOL-PAL SYSTEM PROTEIN TOLR"/>
    <property type="match status" value="1"/>
</dbReference>
<evidence type="ECO:0000256" key="2">
    <source>
        <dbReference type="ARBA" id="ARBA00005811"/>
    </source>
</evidence>
<name>A0ABN6MU87_9BACT</name>
<keyword evidence="3" id="KW-1003">Cell membrane</keyword>
<keyword evidence="6 8" id="KW-0472">Membrane</keyword>
<dbReference type="Proteomes" id="UP001162891">
    <property type="component" value="Chromosome"/>
</dbReference>
<comment type="subcellular location">
    <subcellularLocation>
        <location evidence="1">Cell membrane</location>
        <topology evidence="1">Single-pass membrane protein</topology>
    </subcellularLocation>
    <subcellularLocation>
        <location evidence="7">Cell membrane</location>
        <topology evidence="7">Single-pass type II membrane protein</topology>
    </subcellularLocation>
</comment>
<sequence>MSMDVGGKGVKSEINVTPLVDVVLVLLIIFMVITPMLQRGKPVVLPDARHVSALKQGGDPILVSVTRDGKIWIDKDEVSKEDLANMLGIQMQVHPGAPVLVKGDRDVEYKTIREMVLEISKTHLLGVSLAATQIKEK</sequence>
<evidence type="ECO:0000256" key="4">
    <source>
        <dbReference type="ARBA" id="ARBA00022692"/>
    </source>
</evidence>
<dbReference type="EMBL" id="AP025591">
    <property type="protein sequence ID" value="BDG03850.1"/>
    <property type="molecule type" value="Genomic_DNA"/>
</dbReference>
<keyword evidence="5 8" id="KW-1133">Transmembrane helix</keyword>
<keyword evidence="7" id="KW-0653">Protein transport</keyword>